<dbReference type="PANTHER" id="PTHR43372">
    <property type="entry name" value="FATTY-ACID AMIDE HYDROLASE"/>
    <property type="match status" value="1"/>
</dbReference>
<accession>A0A316GP26</accession>
<evidence type="ECO:0000313" key="3">
    <source>
        <dbReference type="Proteomes" id="UP000245708"/>
    </source>
</evidence>
<dbReference type="InterPro" id="IPR036928">
    <property type="entry name" value="AS_sf"/>
</dbReference>
<dbReference type="EMBL" id="QGGW01000001">
    <property type="protein sequence ID" value="PWK62910.1"/>
    <property type="molecule type" value="Genomic_DNA"/>
</dbReference>
<dbReference type="InterPro" id="IPR020556">
    <property type="entry name" value="Amidase_CS"/>
</dbReference>
<protein>
    <submittedName>
        <fullName evidence="2">Amidase</fullName>
    </submittedName>
</protein>
<keyword evidence="3" id="KW-1185">Reference proteome</keyword>
<organism evidence="2 3">
    <name type="scientific">Roseicyclus mahoneyensis</name>
    <dbReference type="NCBI Taxonomy" id="164332"/>
    <lineage>
        <taxon>Bacteria</taxon>
        <taxon>Pseudomonadati</taxon>
        <taxon>Pseudomonadota</taxon>
        <taxon>Alphaproteobacteria</taxon>
        <taxon>Rhodobacterales</taxon>
        <taxon>Roseobacteraceae</taxon>
        <taxon>Roseicyclus</taxon>
    </lineage>
</organism>
<dbReference type="RefSeq" id="WP_109665934.1">
    <property type="nucleotide sequence ID" value="NZ_QGGW01000001.1"/>
</dbReference>
<dbReference type="InterPro" id="IPR052739">
    <property type="entry name" value="FAAH2"/>
</dbReference>
<evidence type="ECO:0000313" key="2">
    <source>
        <dbReference type="EMBL" id="PWK62910.1"/>
    </source>
</evidence>
<dbReference type="AlphaFoldDB" id="A0A316GP26"/>
<dbReference type="Proteomes" id="UP000245708">
    <property type="component" value="Unassembled WGS sequence"/>
</dbReference>
<dbReference type="OrthoDB" id="9777859at2"/>
<evidence type="ECO:0000259" key="1">
    <source>
        <dbReference type="Pfam" id="PF01425"/>
    </source>
</evidence>
<dbReference type="SUPFAM" id="SSF75304">
    <property type="entry name" value="Amidase signature (AS) enzymes"/>
    <property type="match status" value="1"/>
</dbReference>
<dbReference type="Pfam" id="PF01425">
    <property type="entry name" value="Amidase"/>
    <property type="match status" value="1"/>
</dbReference>
<feature type="domain" description="Amidase" evidence="1">
    <location>
        <begin position="25"/>
        <end position="444"/>
    </location>
</feature>
<dbReference type="PROSITE" id="PS00571">
    <property type="entry name" value="AMIDASES"/>
    <property type="match status" value="1"/>
</dbReference>
<dbReference type="Gene3D" id="3.90.1300.10">
    <property type="entry name" value="Amidase signature (AS) domain"/>
    <property type="match status" value="1"/>
</dbReference>
<name>A0A316GP26_9RHOB</name>
<gene>
    <name evidence="2" type="ORF">C7455_101950</name>
</gene>
<reference evidence="2 3" key="1">
    <citation type="submission" date="2018-05" db="EMBL/GenBank/DDBJ databases">
        <title>Genomic Encyclopedia of Type Strains, Phase IV (KMG-IV): sequencing the most valuable type-strain genomes for metagenomic binning, comparative biology and taxonomic classification.</title>
        <authorList>
            <person name="Goeker M."/>
        </authorList>
    </citation>
    <scope>NUCLEOTIDE SEQUENCE [LARGE SCALE GENOMIC DNA]</scope>
    <source>
        <strain evidence="2 3">DSM 16097</strain>
    </source>
</reference>
<dbReference type="GO" id="GO:0012505">
    <property type="term" value="C:endomembrane system"/>
    <property type="evidence" value="ECO:0007669"/>
    <property type="project" value="TreeGrafter"/>
</dbReference>
<dbReference type="PANTHER" id="PTHR43372:SF4">
    <property type="entry name" value="FATTY-ACID AMIDE HYDROLASE 2"/>
    <property type="match status" value="1"/>
</dbReference>
<comment type="caution">
    <text evidence="2">The sequence shown here is derived from an EMBL/GenBank/DDBJ whole genome shotgun (WGS) entry which is preliminary data.</text>
</comment>
<dbReference type="InterPro" id="IPR023631">
    <property type="entry name" value="Amidase_dom"/>
</dbReference>
<sequence length="463" mass="48748">MTAIWEMTAGLIAAEVRARRLSAVEVTQAHLARLEAVNPTINAVVEEFPEEAMEAARQLDAALGRGEDPGPLCGVPVTIKVNVDQKGHATTNGLRLLKDHVATEDSPVVANIRKAGGIIVGRTNTPAFSLRWFTKNDLHGQTLNPRNRLITPGGSSGGTAAAVAAGICAVGHGTDIAGSIRYPAYACGLHGLRPTPGRVPAWNSSAPDRFIGAQLMAVSGPLARSIGDVELAFAAMSAPDARDPWYVPQPALTDVPRRVALMLAPDGMPVSDDVVAALQDAAARLRAAGWTVDEVDGPPMRTAAAINACLWMAEVQFGAADMVAREAEADAQFVFARMSEDAGDVGFGTLMQALQARAGLMREWQRFLGDYPVVLCPVSGELPFDQQLDVQSEAAFARVFEAQLTQRALPAIGMPGLTVATGQAKGRPVGVQLIGPRFREDILLAAGRDIEAAGSPIIIAEPV</sequence>
<dbReference type="NCBIfam" id="NF005687">
    <property type="entry name" value="PRK07487.1"/>
    <property type="match status" value="1"/>
</dbReference>
<proteinExistence type="predicted"/>